<evidence type="ECO:0000313" key="2">
    <source>
        <dbReference type="Proteomes" id="UP000215335"/>
    </source>
</evidence>
<comment type="caution">
    <text evidence="1">The sequence shown here is derived from an EMBL/GenBank/DDBJ whole genome shotgun (WGS) entry which is preliminary data.</text>
</comment>
<accession>A0A232EPF5</accession>
<reference evidence="1 2" key="1">
    <citation type="journal article" date="2017" name="Curr. Biol.">
        <title>The Evolution of Venom by Co-option of Single-Copy Genes.</title>
        <authorList>
            <person name="Martinson E.O."/>
            <person name="Mrinalini"/>
            <person name="Kelkar Y.D."/>
            <person name="Chang C.H."/>
            <person name="Werren J.H."/>
        </authorList>
    </citation>
    <scope>NUCLEOTIDE SEQUENCE [LARGE SCALE GENOMIC DNA]</scope>
    <source>
        <strain evidence="1 2">Alberta</strain>
        <tissue evidence="1">Whole body</tissue>
    </source>
</reference>
<dbReference type="Proteomes" id="UP000215335">
    <property type="component" value="Unassembled WGS sequence"/>
</dbReference>
<proteinExistence type="predicted"/>
<dbReference type="EMBL" id="NNAY01002949">
    <property type="protein sequence ID" value="OXU20234.1"/>
    <property type="molecule type" value="Genomic_DNA"/>
</dbReference>
<keyword evidence="2" id="KW-1185">Reference proteome</keyword>
<evidence type="ECO:0000313" key="1">
    <source>
        <dbReference type="EMBL" id="OXU20234.1"/>
    </source>
</evidence>
<name>A0A232EPF5_9HYME</name>
<organism evidence="1 2">
    <name type="scientific">Trichomalopsis sarcophagae</name>
    <dbReference type="NCBI Taxonomy" id="543379"/>
    <lineage>
        <taxon>Eukaryota</taxon>
        <taxon>Metazoa</taxon>
        <taxon>Ecdysozoa</taxon>
        <taxon>Arthropoda</taxon>
        <taxon>Hexapoda</taxon>
        <taxon>Insecta</taxon>
        <taxon>Pterygota</taxon>
        <taxon>Neoptera</taxon>
        <taxon>Endopterygota</taxon>
        <taxon>Hymenoptera</taxon>
        <taxon>Apocrita</taxon>
        <taxon>Proctotrupomorpha</taxon>
        <taxon>Chalcidoidea</taxon>
        <taxon>Pteromalidae</taxon>
        <taxon>Pteromalinae</taxon>
        <taxon>Trichomalopsis</taxon>
    </lineage>
</organism>
<protein>
    <submittedName>
        <fullName evidence="1">Uncharacterized protein</fullName>
    </submittedName>
</protein>
<sequence>MFYDTYDSLCLVVKAYSLGLAERGQRHCVLSLKWMCSYIIVLNSVTTVK</sequence>
<gene>
    <name evidence="1" type="ORF">TSAR_015280</name>
</gene>
<dbReference type="AlphaFoldDB" id="A0A232EPF5"/>